<evidence type="ECO:0000256" key="1">
    <source>
        <dbReference type="SAM" id="MobiDB-lite"/>
    </source>
</evidence>
<sequence>MSTSTTLSITQNTPFLLYHHHIIPAFSTPAKRTCSRSRPSVRPSRPSHPSHPLRSPPSQQLPACFLGRTPVAPPTSISASASASASASTSAFVGVPCWPCVRGLACLLACWGWGGGRGGGRGRSRGWLDS</sequence>
<accession>A0A6A6XTW6</accession>
<feature type="region of interest" description="Disordered" evidence="1">
    <location>
        <begin position="29"/>
        <end position="69"/>
    </location>
</feature>
<dbReference type="EMBL" id="MU001756">
    <property type="protein sequence ID" value="KAF2799900.1"/>
    <property type="molecule type" value="Genomic_DNA"/>
</dbReference>
<proteinExistence type="predicted"/>
<keyword evidence="3" id="KW-1185">Reference proteome</keyword>
<name>A0A6A6XTW6_9PLEO</name>
<organism evidence="2 3">
    <name type="scientific">Melanomma pulvis-pyrius CBS 109.77</name>
    <dbReference type="NCBI Taxonomy" id="1314802"/>
    <lineage>
        <taxon>Eukaryota</taxon>
        <taxon>Fungi</taxon>
        <taxon>Dikarya</taxon>
        <taxon>Ascomycota</taxon>
        <taxon>Pezizomycotina</taxon>
        <taxon>Dothideomycetes</taxon>
        <taxon>Pleosporomycetidae</taxon>
        <taxon>Pleosporales</taxon>
        <taxon>Melanommataceae</taxon>
        <taxon>Melanomma</taxon>
    </lineage>
</organism>
<feature type="compositionally biased region" description="Low complexity" evidence="1">
    <location>
        <begin position="50"/>
        <end position="62"/>
    </location>
</feature>
<reference evidence="2" key="1">
    <citation type="journal article" date="2020" name="Stud. Mycol.">
        <title>101 Dothideomycetes genomes: a test case for predicting lifestyles and emergence of pathogens.</title>
        <authorList>
            <person name="Haridas S."/>
            <person name="Albert R."/>
            <person name="Binder M."/>
            <person name="Bloem J."/>
            <person name="Labutti K."/>
            <person name="Salamov A."/>
            <person name="Andreopoulos B."/>
            <person name="Baker S."/>
            <person name="Barry K."/>
            <person name="Bills G."/>
            <person name="Bluhm B."/>
            <person name="Cannon C."/>
            <person name="Castanera R."/>
            <person name="Culley D."/>
            <person name="Daum C."/>
            <person name="Ezra D."/>
            <person name="Gonzalez J."/>
            <person name="Henrissat B."/>
            <person name="Kuo A."/>
            <person name="Liang C."/>
            <person name="Lipzen A."/>
            <person name="Lutzoni F."/>
            <person name="Magnuson J."/>
            <person name="Mondo S."/>
            <person name="Nolan M."/>
            <person name="Ohm R."/>
            <person name="Pangilinan J."/>
            <person name="Park H.-J."/>
            <person name="Ramirez L."/>
            <person name="Alfaro M."/>
            <person name="Sun H."/>
            <person name="Tritt A."/>
            <person name="Yoshinaga Y."/>
            <person name="Zwiers L.-H."/>
            <person name="Turgeon B."/>
            <person name="Goodwin S."/>
            <person name="Spatafora J."/>
            <person name="Crous P."/>
            <person name="Grigoriev I."/>
        </authorList>
    </citation>
    <scope>NUCLEOTIDE SEQUENCE</scope>
    <source>
        <strain evidence="2">CBS 109.77</strain>
    </source>
</reference>
<dbReference type="Proteomes" id="UP000799757">
    <property type="component" value="Unassembled WGS sequence"/>
</dbReference>
<gene>
    <name evidence="2" type="ORF">K505DRAFT_39585</name>
</gene>
<evidence type="ECO:0000313" key="2">
    <source>
        <dbReference type="EMBL" id="KAF2799900.1"/>
    </source>
</evidence>
<dbReference type="AlphaFoldDB" id="A0A6A6XTW6"/>
<evidence type="ECO:0000313" key="3">
    <source>
        <dbReference type="Proteomes" id="UP000799757"/>
    </source>
</evidence>
<protein>
    <submittedName>
        <fullName evidence="2">Uncharacterized protein</fullName>
    </submittedName>
</protein>